<keyword evidence="4" id="KW-1185">Reference proteome</keyword>
<feature type="region of interest" description="Disordered" evidence="1">
    <location>
        <begin position="30"/>
        <end position="59"/>
    </location>
</feature>
<dbReference type="InterPro" id="IPR050490">
    <property type="entry name" value="Bact_solute-bd_prot1"/>
</dbReference>
<dbReference type="PANTHER" id="PTHR43649:SF12">
    <property type="entry name" value="DIACETYLCHITOBIOSE BINDING PROTEIN DASA"/>
    <property type="match status" value="1"/>
</dbReference>
<evidence type="ECO:0000256" key="1">
    <source>
        <dbReference type="SAM" id="MobiDB-lite"/>
    </source>
</evidence>
<sequence>MMQNRKRWAASSGALLLTSALLAACTAGGPAGNESKGNDSPKTAEPASKTQPSGLNATGFPIVNQPVTLTMMSAKNALHAEWKDMKVLQEYEKKTNIKIQWNSAPDNGFIERRNIALASGDLPDAFYRGQLTTMDMVNYGTQGILIPLNDLIEKYAPNLKAVFQKYPEVKKSITAPDGKIYALPQVIDHVSPRATKMFINKKWLDKLGLPMPQTTDELYTTFKAFKEKDPNGNGKADEVPWSGDKSEFKLWLGLRGAWGLGNGGNNDKIDFGPDGKLRVYVMDPRYKELLEFMAKMYKDGLIDKEVFAQDPPQLYAKGFAQTVGSASGNNIGFIVGPNYVDDYVGVPALKGPHGDQLFSPVSPNILSQGTFAITSKNKYPEATMRWVDFFYSEEGAKFLRMGIEGETYKTNPDGSVQYTDLIVKNPNGLSLDQAIGQYTTWPGGGVPLYIVEKIDKSGNMYPTAVDATKLVEPYMPKKLLPQLLFTKEEQDQINVLGTDISTYINEMRVKFVTGAAPFSEWDNYVSTLKKMNVDKWLSLNQTAYDRFTKN</sequence>
<dbReference type="Gene3D" id="3.40.190.10">
    <property type="entry name" value="Periplasmic binding protein-like II"/>
    <property type="match status" value="2"/>
</dbReference>
<feature type="chain" id="PRO_5038773099" evidence="2">
    <location>
        <begin position="24"/>
        <end position="550"/>
    </location>
</feature>
<name>A0A4Q9DKK1_9BACL</name>
<dbReference type="EMBL" id="SIRE01000019">
    <property type="protein sequence ID" value="TBL74566.1"/>
    <property type="molecule type" value="Genomic_DNA"/>
</dbReference>
<evidence type="ECO:0000256" key="2">
    <source>
        <dbReference type="SAM" id="SignalP"/>
    </source>
</evidence>
<dbReference type="RefSeq" id="WP_131016151.1">
    <property type="nucleotide sequence ID" value="NZ_SIRE01000019.1"/>
</dbReference>
<dbReference type="PROSITE" id="PS51257">
    <property type="entry name" value="PROKAR_LIPOPROTEIN"/>
    <property type="match status" value="1"/>
</dbReference>
<keyword evidence="2" id="KW-0732">Signal</keyword>
<evidence type="ECO:0000313" key="4">
    <source>
        <dbReference type="Proteomes" id="UP000293142"/>
    </source>
</evidence>
<dbReference type="AlphaFoldDB" id="A0A4Q9DKK1"/>
<dbReference type="OrthoDB" id="9787283at2"/>
<accession>A0A4Q9DKK1</accession>
<gene>
    <name evidence="3" type="ORF">EYB31_24905</name>
</gene>
<proteinExistence type="predicted"/>
<dbReference type="Pfam" id="PF01547">
    <property type="entry name" value="SBP_bac_1"/>
    <property type="match status" value="1"/>
</dbReference>
<evidence type="ECO:0000313" key="3">
    <source>
        <dbReference type="EMBL" id="TBL74566.1"/>
    </source>
</evidence>
<dbReference type="PANTHER" id="PTHR43649">
    <property type="entry name" value="ARABINOSE-BINDING PROTEIN-RELATED"/>
    <property type="match status" value="1"/>
</dbReference>
<dbReference type="SUPFAM" id="SSF53850">
    <property type="entry name" value="Periplasmic binding protein-like II"/>
    <property type="match status" value="1"/>
</dbReference>
<comment type="caution">
    <text evidence="3">The sequence shown here is derived from an EMBL/GenBank/DDBJ whole genome shotgun (WGS) entry which is preliminary data.</text>
</comment>
<protein>
    <submittedName>
        <fullName evidence="3">Extracellular solute-binding protein</fullName>
    </submittedName>
</protein>
<dbReference type="InterPro" id="IPR006059">
    <property type="entry name" value="SBP"/>
</dbReference>
<reference evidence="3 4" key="1">
    <citation type="submission" date="2019-02" db="EMBL/GenBank/DDBJ databases">
        <title>Paenibacillus sp. nov., isolated from surface-sterilized tissue of Thalictrum simplex L.</title>
        <authorList>
            <person name="Tuo L."/>
        </authorList>
    </citation>
    <scope>NUCLEOTIDE SEQUENCE [LARGE SCALE GENOMIC DNA]</scope>
    <source>
        <strain evidence="3 4">N2SHLJ1</strain>
    </source>
</reference>
<feature type="signal peptide" evidence="2">
    <location>
        <begin position="1"/>
        <end position="23"/>
    </location>
</feature>
<dbReference type="Proteomes" id="UP000293142">
    <property type="component" value="Unassembled WGS sequence"/>
</dbReference>
<organism evidence="3 4">
    <name type="scientific">Paenibacillus thalictri</name>
    <dbReference type="NCBI Taxonomy" id="2527873"/>
    <lineage>
        <taxon>Bacteria</taxon>
        <taxon>Bacillati</taxon>
        <taxon>Bacillota</taxon>
        <taxon>Bacilli</taxon>
        <taxon>Bacillales</taxon>
        <taxon>Paenibacillaceae</taxon>
        <taxon>Paenibacillus</taxon>
    </lineage>
</organism>